<gene>
    <name evidence="1" type="ORF">BRAA03T11155Z</name>
</gene>
<accession>A0A3P5ZI73</accession>
<name>A0A3P5ZI73_BRACM</name>
<dbReference type="AlphaFoldDB" id="A0A3P5ZI73"/>
<evidence type="ECO:0000313" key="1">
    <source>
        <dbReference type="EMBL" id="VDC79937.1"/>
    </source>
</evidence>
<proteinExistence type="predicted"/>
<dbReference type="EMBL" id="LR031572">
    <property type="protein sequence ID" value="VDC79937.1"/>
    <property type="molecule type" value="Genomic_DNA"/>
</dbReference>
<sequence>MSLAHFHGVRSIGRPKVSQLKLPDSSPWPAAACIQGSRFLHRSTRRI</sequence>
<reference evidence="1" key="1">
    <citation type="submission" date="2018-11" db="EMBL/GenBank/DDBJ databases">
        <authorList>
            <consortium name="Genoscope - CEA"/>
            <person name="William W."/>
        </authorList>
    </citation>
    <scope>NUCLEOTIDE SEQUENCE</scope>
</reference>
<organism evidence="1">
    <name type="scientific">Brassica campestris</name>
    <name type="common">Field mustard</name>
    <dbReference type="NCBI Taxonomy" id="3711"/>
    <lineage>
        <taxon>Eukaryota</taxon>
        <taxon>Viridiplantae</taxon>
        <taxon>Streptophyta</taxon>
        <taxon>Embryophyta</taxon>
        <taxon>Tracheophyta</taxon>
        <taxon>Spermatophyta</taxon>
        <taxon>Magnoliopsida</taxon>
        <taxon>eudicotyledons</taxon>
        <taxon>Gunneridae</taxon>
        <taxon>Pentapetalae</taxon>
        <taxon>rosids</taxon>
        <taxon>malvids</taxon>
        <taxon>Brassicales</taxon>
        <taxon>Brassicaceae</taxon>
        <taxon>Brassiceae</taxon>
        <taxon>Brassica</taxon>
    </lineage>
</organism>
<protein>
    <submittedName>
        <fullName evidence="1">Uncharacterized protein</fullName>
    </submittedName>
</protein>